<comment type="caution">
    <text evidence="1">The sequence shown here is derived from an EMBL/GenBank/DDBJ whole genome shotgun (WGS) entry which is preliminary data.</text>
</comment>
<accession>R9GS11</accession>
<evidence type="ECO:0000313" key="2">
    <source>
        <dbReference type="Proteomes" id="UP000014174"/>
    </source>
</evidence>
<sequence length="55" mass="6117">MFDDSFKTMAVELTHAKGSVKEVADDELAKDNEIKSEGVGIAGARTTQWDRFEKL</sequence>
<protein>
    <submittedName>
        <fullName evidence="1">Uncharacterized protein</fullName>
    </submittedName>
</protein>
<proteinExistence type="predicted"/>
<reference evidence="1 2" key="1">
    <citation type="journal article" date="2013" name="Genome Announc.">
        <title>Draft Genome Sequence of Arcticibacter svalbardensis Strain MN12-7T, a Member of the Family Sphingobacteriaceae Isolated from an Arctic Soil Sample.</title>
        <authorList>
            <person name="Shivaji S."/>
            <person name="Ara S."/>
            <person name="Prasad S."/>
            <person name="Manasa B.P."/>
            <person name="Begum Z."/>
            <person name="Singh A."/>
            <person name="Kumar Pinnaka A."/>
        </authorList>
    </citation>
    <scope>NUCLEOTIDE SEQUENCE [LARGE SCALE GENOMIC DNA]</scope>
    <source>
        <strain evidence="1 2">MN12-7</strain>
    </source>
</reference>
<name>R9GS11_9SPHI</name>
<organism evidence="1 2">
    <name type="scientific">Arcticibacter svalbardensis MN12-7</name>
    <dbReference type="NCBI Taxonomy" id="1150600"/>
    <lineage>
        <taxon>Bacteria</taxon>
        <taxon>Pseudomonadati</taxon>
        <taxon>Bacteroidota</taxon>
        <taxon>Sphingobacteriia</taxon>
        <taxon>Sphingobacteriales</taxon>
        <taxon>Sphingobacteriaceae</taxon>
        <taxon>Arcticibacter</taxon>
    </lineage>
</organism>
<gene>
    <name evidence="1" type="ORF">ADIARSV_2334</name>
</gene>
<dbReference type="EMBL" id="AQPN01000084">
    <property type="protein sequence ID" value="EOR94488.1"/>
    <property type="molecule type" value="Genomic_DNA"/>
</dbReference>
<keyword evidence="2" id="KW-1185">Reference proteome</keyword>
<dbReference type="STRING" id="1150600.ADIARSV_2334"/>
<dbReference type="Proteomes" id="UP000014174">
    <property type="component" value="Unassembled WGS sequence"/>
</dbReference>
<dbReference type="AlphaFoldDB" id="R9GS11"/>
<evidence type="ECO:0000313" key="1">
    <source>
        <dbReference type="EMBL" id="EOR94488.1"/>
    </source>
</evidence>